<evidence type="ECO:0000313" key="2">
    <source>
        <dbReference type="EMBL" id="EDM29563.1"/>
    </source>
</evidence>
<reference evidence="2 3" key="1">
    <citation type="journal article" date="2010" name="J. Bacteriol.">
        <title>Genome sequence of Lentisphaera araneosa HTCC2155T, the type species of the order Lentisphaerales in the phylum Lentisphaerae.</title>
        <authorList>
            <person name="Thrash J.C."/>
            <person name="Cho J.C."/>
            <person name="Vergin K.L."/>
            <person name="Morris R.M."/>
            <person name="Giovannoni S.J."/>
        </authorList>
    </citation>
    <scope>NUCLEOTIDE SEQUENCE [LARGE SCALE GENOMIC DNA]</scope>
    <source>
        <strain evidence="2 3">HTCC2155</strain>
    </source>
</reference>
<dbReference type="InterPro" id="IPR045584">
    <property type="entry name" value="Pilin-like"/>
</dbReference>
<dbReference type="Pfam" id="PF07963">
    <property type="entry name" value="N_methyl"/>
    <property type="match status" value="1"/>
</dbReference>
<dbReference type="Gene3D" id="3.30.700.10">
    <property type="entry name" value="Glycoprotein, Type 4 Pilin"/>
    <property type="match status" value="1"/>
</dbReference>
<dbReference type="NCBIfam" id="TIGR02532">
    <property type="entry name" value="IV_pilin_GFxxxE"/>
    <property type="match status" value="1"/>
</dbReference>
<accession>A6DFI3</accession>
<dbReference type="EMBL" id="ABCK01000001">
    <property type="protein sequence ID" value="EDM29563.1"/>
    <property type="molecule type" value="Genomic_DNA"/>
</dbReference>
<keyword evidence="3" id="KW-1185">Reference proteome</keyword>
<keyword evidence="1" id="KW-0812">Transmembrane</keyword>
<organism evidence="2 3">
    <name type="scientific">Lentisphaera araneosa HTCC2155</name>
    <dbReference type="NCBI Taxonomy" id="313628"/>
    <lineage>
        <taxon>Bacteria</taxon>
        <taxon>Pseudomonadati</taxon>
        <taxon>Lentisphaerota</taxon>
        <taxon>Lentisphaeria</taxon>
        <taxon>Lentisphaerales</taxon>
        <taxon>Lentisphaeraceae</taxon>
        <taxon>Lentisphaera</taxon>
    </lineage>
</organism>
<sequence>MHQQNIRNFPRARFTLIEVLVVVAIIGILASLLLPVLGKARHKSRIAVCLSSA</sequence>
<keyword evidence="1" id="KW-1133">Transmembrane helix</keyword>
<dbReference type="SUPFAM" id="SSF54523">
    <property type="entry name" value="Pili subunits"/>
    <property type="match status" value="1"/>
</dbReference>
<evidence type="ECO:0000313" key="3">
    <source>
        <dbReference type="Proteomes" id="UP000004947"/>
    </source>
</evidence>
<dbReference type="AlphaFoldDB" id="A6DFI3"/>
<name>A6DFI3_9BACT</name>
<dbReference type="InterPro" id="IPR012902">
    <property type="entry name" value="N_methyl_site"/>
</dbReference>
<evidence type="ECO:0000256" key="1">
    <source>
        <dbReference type="SAM" id="Phobius"/>
    </source>
</evidence>
<comment type="caution">
    <text evidence="2">The sequence shown here is derived from an EMBL/GenBank/DDBJ whole genome shotgun (WGS) entry which is preliminary data.</text>
</comment>
<feature type="transmembrane region" description="Helical" evidence="1">
    <location>
        <begin position="12"/>
        <end position="37"/>
    </location>
</feature>
<keyword evidence="1" id="KW-0472">Membrane</keyword>
<dbReference type="Proteomes" id="UP000004947">
    <property type="component" value="Unassembled WGS sequence"/>
</dbReference>
<proteinExistence type="predicted"/>
<protein>
    <submittedName>
        <fullName evidence="2">Uncharacterized protein</fullName>
    </submittedName>
</protein>
<gene>
    <name evidence="2" type="ORF">LNTAR_17473</name>
</gene>